<feature type="region of interest" description="Disordered" evidence="1">
    <location>
        <begin position="1"/>
        <end position="22"/>
    </location>
</feature>
<evidence type="ECO:0000256" key="1">
    <source>
        <dbReference type="SAM" id="MobiDB-lite"/>
    </source>
</evidence>
<proteinExistence type="predicted"/>
<dbReference type="Proteomes" id="UP000541444">
    <property type="component" value="Unassembled WGS sequence"/>
</dbReference>
<reference evidence="2 3" key="1">
    <citation type="journal article" date="2020" name="IScience">
        <title>Genome Sequencing of the Endangered Kingdonia uniflora (Circaeasteraceae, Ranunculales) Reveals Potential Mechanisms of Evolutionary Specialization.</title>
        <authorList>
            <person name="Sun Y."/>
            <person name="Deng T."/>
            <person name="Zhang A."/>
            <person name="Moore M.J."/>
            <person name="Landis J.B."/>
            <person name="Lin N."/>
            <person name="Zhang H."/>
            <person name="Zhang X."/>
            <person name="Huang J."/>
            <person name="Zhang X."/>
            <person name="Sun H."/>
            <person name="Wang H."/>
        </authorList>
    </citation>
    <scope>NUCLEOTIDE SEQUENCE [LARGE SCALE GENOMIC DNA]</scope>
    <source>
        <strain evidence="2">TB1705</strain>
        <tissue evidence="2">Leaf</tissue>
    </source>
</reference>
<comment type="caution">
    <text evidence="2">The sequence shown here is derived from an EMBL/GenBank/DDBJ whole genome shotgun (WGS) entry which is preliminary data.</text>
</comment>
<protein>
    <submittedName>
        <fullName evidence="2">Uncharacterized protein</fullName>
    </submittedName>
</protein>
<accession>A0A7J7MVM2</accession>
<gene>
    <name evidence="2" type="ORF">GIB67_042070</name>
</gene>
<organism evidence="2 3">
    <name type="scientific">Kingdonia uniflora</name>
    <dbReference type="NCBI Taxonomy" id="39325"/>
    <lineage>
        <taxon>Eukaryota</taxon>
        <taxon>Viridiplantae</taxon>
        <taxon>Streptophyta</taxon>
        <taxon>Embryophyta</taxon>
        <taxon>Tracheophyta</taxon>
        <taxon>Spermatophyta</taxon>
        <taxon>Magnoliopsida</taxon>
        <taxon>Ranunculales</taxon>
        <taxon>Circaeasteraceae</taxon>
        <taxon>Kingdonia</taxon>
    </lineage>
</organism>
<feature type="region of interest" description="Disordered" evidence="1">
    <location>
        <begin position="270"/>
        <end position="294"/>
    </location>
</feature>
<keyword evidence="3" id="KW-1185">Reference proteome</keyword>
<dbReference type="OrthoDB" id="1930729at2759"/>
<dbReference type="AlphaFoldDB" id="A0A7J7MVM2"/>
<evidence type="ECO:0000313" key="3">
    <source>
        <dbReference type="Proteomes" id="UP000541444"/>
    </source>
</evidence>
<evidence type="ECO:0000313" key="2">
    <source>
        <dbReference type="EMBL" id="KAF6158989.1"/>
    </source>
</evidence>
<feature type="compositionally biased region" description="Basic and acidic residues" evidence="1">
    <location>
        <begin position="270"/>
        <end position="289"/>
    </location>
</feature>
<dbReference type="EMBL" id="JACGCM010001210">
    <property type="protein sequence ID" value="KAF6158989.1"/>
    <property type="molecule type" value="Genomic_DNA"/>
</dbReference>
<sequence>MKSDKEVNEQFDEKNQTHEVGAKRGTSIAKNYTSRCIGAGFHKIFVAMPEEKKGVLRNTCFAPLLFIDPITTMSTLVIKIFDRHLSDMKFQFRGTIIQMKPINVYMILGLHVSSIVNEFLFVDPEHITNFRMRRFPKKMNTYGLKEIDRDLKQAKLERYHDDVLRLNLLKIILSFLFPNKGKNVEVRNHIEAPAVGAPAVDAPAIGSSSSATEIKAIVAKVCSQLEEHVVKDLMVDKDVKVGRKVNLEAISSEYGGGLLEWKNGDKKVNDVEKDGEEKAKSEEEQHQVVEEEDSEQQTIVVYYNGKKMYNMPMRYLLKKRVHNLKLPDYN</sequence>
<name>A0A7J7MVM2_9MAGN</name>